<evidence type="ECO:0000313" key="2">
    <source>
        <dbReference type="EMBL" id="OCB89360.1"/>
    </source>
</evidence>
<dbReference type="AlphaFoldDB" id="A0A9Q5I0R5"/>
<feature type="compositionally biased region" description="Polar residues" evidence="1">
    <location>
        <begin position="385"/>
        <end position="396"/>
    </location>
</feature>
<feature type="compositionally biased region" description="Polar residues" evidence="1">
    <location>
        <begin position="343"/>
        <end position="365"/>
    </location>
</feature>
<keyword evidence="3" id="KW-1185">Reference proteome</keyword>
<protein>
    <submittedName>
        <fullName evidence="2">Uncharacterized protein</fullName>
    </submittedName>
</protein>
<organism evidence="2 3">
    <name type="scientific">Sanghuangporus baumii</name>
    <name type="common">Phellinus baumii</name>
    <dbReference type="NCBI Taxonomy" id="108892"/>
    <lineage>
        <taxon>Eukaryota</taxon>
        <taxon>Fungi</taxon>
        <taxon>Dikarya</taxon>
        <taxon>Basidiomycota</taxon>
        <taxon>Agaricomycotina</taxon>
        <taxon>Agaricomycetes</taxon>
        <taxon>Hymenochaetales</taxon>
        <taxon>Hymenochaetaceae</taxon>
        <taxon>Sanghuangporus</taxon>
    </lineage>
</organism>
<comment type="caution">
    <text evidence="2">The sequence shown here is derived from an EMBL/GenBank/DDBJ whole genome shotgun (WGS) entry which is preliminary data.</text>
</comment>
<name>A0A9Q5I0R5_SANBA</name>
<reference evidence="2" key="1">
    <citation type="submission" date="2016-06" db="EMBL/GenBank/DDBJ databases">
        <title>Draft Genome sequence of the fungus Inonotus baumii.</title>
        <authorList>
            <person name="Zhu H."/>
            <person name="Lin W."/>
        </authorList>
    </citation>
    <scope>NUCLEOTIDE SEQUENCE</scope>
    <source>
        <strain evidence="2">821</strain>
    </source>
</reference>
<dbReference type="EMBL" id="LNZH02000157">
    <property type="protein sequence ID" value="OCB89360.1"/>
    <property type="molecule type" value="Genomic_DNA"/>
</dbReference>
<feature type="region of interest" description="Disordered" evidence="1">
    <location>
        <begin position="280"/>
        <end position="413"/>
    </location>
</feature>
<sequence length="413" mass="47337">MHKAYLISRFGEREKNSKILDMSLHDRKSPYFEVLSDVLDQYFWFIRPVMHENTTDIPEHRHEVLRGSLPITSSIAVQSFTKRLIPPPNAPRSFIVLYYSRVCSSQMKKIYSHHGADEDEVAERALWEVIDCYVHERKEATNYYAELRQLEFKKDSEEYSKYGPWVFAEGYGRDYQQAAYLALSIMYFKKSNSLLWVNEAYDLPKELAHMPWTGNDRDRGINYFSESDKRALRKDMEKKNISIPNILRSGEKVEPVIKKSESMKSMRGFWKKFSSPKEERKSFISSTDSSGSSINVSSTRGNSGLSLFRSHRGSRDATHSQNASRAPSPNGRRGSATGESKKVTPQSSMNKFKTSHPNSSRSSTRTAREDKDDGLVMKEPPKSKGQGSRPTSQQIKRLSHATHTRPGSPIIEE</sequence>
<gene>
    <name evidence="2" type="ORF">A7U60_g3450</name>
</gene>
<dbReference type="Proteomes" id="UP000757232">
    <property type="component" value="Unassembled WGS sequence"/>
</dbReference>
<proteinExistence type="predicted"/>
<feature type="compositionally biased region" description="Low complexity" evidence="1">
    <location>
        <begin position="283"/>
        <end position="298"/>
    </location>
</feature>
<evidence type="ECO:0000256" key="1">
    <source>
        <dbReference type="SAM" id="MobiDB-lite"/>
    </source>
</evidence>
<feature type="compositionally biased region" description="Basic and acidic residues" evidence="1">
    <location>
        <begin position="366"/>
        <end position="382"/>
    </location>
</feature>
<accession>A0A9Q5I0R5</accession>
<evidence type="ECO:0000313" key="3">
    <source>
        <dbReference type="Proteomes" id="UP000757232"/>
    </source>
</evidence>